<accession>A0ABS1FYQ3</accession>
<dbReference type="Proteomes" id="UP000628669">
    <property type="component" value="Unassembled WGS sequence"/>
</dbReference>
<keyword evidence="3" id="KW-1185">Reference proteome</keyword>
<dbReference type="RefSeq" id="WP_200247443.1">
    <property type="nucleotide sequence ID" value="NZ_JAENHK010000010.1"/>
</dbReference>
<feature type="transmembrane region" description="Helical" evidence="1">
    <location>
        <begin position="7"/>
        <end position="25"/>
    </location>
</feature>
<name>A0ABS1FYQ3_9FLAO</name>
<evidence type="ECO:0000313" key="3">
    <source>
        <dbReference type="Proteomes" id="UP000628669"/>
    </source>
</evidence>
<sequence length="136" mass="15700">MRILMALLVIDVLLVIAGCILKSYIHENIEWPLLSISIIIFLLILNNIIRLRVFHFENTGAVFSIKSYHPIKTGVVRPHIDYPVNRLRALKMKRSMMAKIVIIEVNSQQKETPLRIKVKASSISDKDYVRMINSFV</sequence>
<protein>
    <recommendedName>
        <fullName evidence="4">PH domain-containing protein</fullName>
    </recommendedName>
</protein>
<evidence type="ECO:0008006" key="4">
    <source>
        <dbReference type="Google" id="ProtNLM"/>
    </source>
</evidence>
<feature type="transmembrane region" description="Helical" evidence="1">
    <location>
        <begin position="31"/>
        <end position="49"/>
    </location>
</feature>
<gene>
    <name evidence="2" type="ORF">JHL15_16330</name>
</gene>
<dbReference type="EMBL" id="JAENHK010000010">
    <property type="protein sequence ID" value="MBK1897333.1"/>
    <property type="molecule type" value="Genomic_DNA"/>
</dbReference>
<proteinExistence type="predicted"/>
<keyword evidence="1" id="KW-1133">Transmembrane helix</keyword>
<keyword evidence="1" id="KW-0812">Transmembrane</keyword>
<comment type="caution">
    <text evidence="2">The sequence shown here is derived from an EMBL/GenBank/DDBJ whole genome shotgun (WGS) entry which is preliminary data.</text>
</comment>
<evidence type="ECO:0000256" key="1">
    <source>
        <dbReference type="SAM" id="Phobius"/>
    </source>
</evidence>
<evidence type="ECO:0000313" key="2">
    <source>
        <dbReference type="EMBL" id="MBK1897333.1"/>
    </source>
</evidence>
<organism evidence="2 3">
    <name type="scientific">Chryseobacterium paridis</name>
    <dbReference type="NCBI Taxonomy" id="2800328"/>
    <lineage>
        <taxon>Bacteria</taxon>
        <taxon>Pseudomonadati</taxon>
        <taxon>Bacteroidota</taxon>
        <taxon>Flavobacteriia</taxon>
        <taxon>Flavobacteriales</taxon>
        <taxon>Weeksellaceae</taxon>
        <taxon>Chryseobacterium group</taxon>
        <taxon>Chryseobacterium</taxon>
    </lineage>
</organism>
<reference evidence="3" key="1">
    <citation type="submission" date="2021-01" db="EMBL/GenBank/DDBJ databases">
        <title>Genome public.</title>
        <authorList>
            <person name="Liu C."/>
            <person name="Sun Q."/>
        </authorList>
    </citation>
    <scope>NUCLEOTIDE SEQUENCE [LARGE SCALE GENOMIC DNA]</scope>
    <source>
        <strain evidence="3">YIM B02567</strain>
    </source>
</reference>
<keyword evidence="1" id="KW-0472">Membrane</keyword>